<dbReference type="Proteomes" id="UP001597267">
    <property type="component" value="Unassembled WGS sequence"/>
</dbReference>
<evidence type="ECO:0000313" key="2">
    <source>
        <dbReference type="Proteomes" id="UP001597267"/>
    </source>
</evidence>
<gene>
    <name evidence="1" type="ORF">ACFQ5M_02220</name>
</gene>
<organism evidence="1 2">
    <name type="scientific">Agrilactobacillus yilanensis</name>
    <dbReference type="NCBI Taxonomy" id="2485997"/>
    <lineage>
        <taxon>Bacteria</taxon>
        <taxon>Bacillati</taxon>
        <taxon>Bacillota</taxon>
        <taxon>Bacilli</taxon>
        <taxon>Lactobacillales</taxon>
        <taxon>Lactobacillaceae</taxon>
        <taxon>Agrilactobacillus</taxon>
    </lineage>
</organism>
<dbReference type="EMBL" id="JBHTOP010000003">
    <property type="protein sequence ID" value="MFD1670908.1"/>
    <property type="molecule type" value="Genomic_DNA"/>
</dbReference>
<dbReference type="RefSeq" id="WP_125714000.1">
    <property type="nucleotide sequence ID" value="NZ_JBHTOP010000003.1"/>
</dbReference>
<sequence>MKSLYILFASLISLTSLLFSNFNFYPVKATQTWLDFNDAAQTVTITDLFNSKETHTVHYTRTDDKIFIRSSDLPTGVSAYTITIHDHATSISEQSTSGISRTQTAYATTDSIYSTDAQ</sequence>
<proteinExistence type="predicted"/>
<evidence type="ECO:0000313" key="1">
    <source>
        <dbReference type="EMBL" id="MFD1670908.1"/>
    </source>
</evidence>
<keyword evidence="2" id="KW-1185">Reference proteome</keyword>
<name>A0ABW4J5I3_9LACO</name>
<comment type="caution">
    <text evidence="1">The sequence shown here is derived from an EMBL/GenBank/DDBJ whole genome shotgun (WGS) entry which is preliminary data.</text>
</comment>
<protein>
    <submittedName>
        <fullName evidence="1">Uncharacterized protein</fullName>
    </submittedName>
</protein>
<reference evidence="2" key="1">
    <citation type="journal article" date="2019" name="Int. J. Syst. Evol. Microbiol.">
        <title>The Global Catalogue of Microorganisms (GCM) 10K type strain sequencing project: providing services to taxonomists for standard genome sequencing and annotation.</title>
        <authorList>
            <consortium name="The Broad Institute Genomics Platform"/>
            <consortium name="The Broad Institute Genome Sequencing Center for Infectious Disease"/>
            <person name="Wu L."/>
            <person name="Ma J."/>
        </authorList>
    </citation>
    <scope>NUCLEOTIDE SEQUENCE [LARGE SCALE GENOMIC DNA]</scope>
    <source>
        <strain evidence="2">CCM 8896</strain>
    </source>
</reference>
<accession>A0ABW4J5I3</accession>